<dbReference type="SUPFAM" id="SSF52200">
    <property type="entry name" value="Toll/Interleukin receptor TIR domain"/>
    <property type="match status" value="1"/>
</dbReference>
<dbReference type="Proteomes" id="UP000002051">
    <property type="component" value="Chromosome 2"/>
</dbReference>
<dbReference type="Pfam" id="PF23282">
    <property type="entry name" value="WHD_ROQ1"/>
    <property type="match status" value="1"/>
</dbReference>
<dbReference type="Pfam" id="PF00931">
    <property type="entry name" value="NB-ARC"/>
    <property type="match status" value="1"/>
</dbReference>
<gene>
    <name evidence="7" type="primary">25486467</name>
    <name evidence="6" type="ordered locus">MTR_2g041070</name>
</gene>
<dbReference type="InterPro" id="IPR044974">
    <property type="entry name" value="Disease_R_plants"/>
</dbReference>
<dbReference type="InterPro" id="IPR035897">
    <property type="entry name" value="Toll_tir_struct_dom_sf"/>
</dbReference>
<organism evidence="6 8">
    <name type="scientific">Medicago truncatula</name>
    <name type="common">Barrel medic</name>
    <name type="synonym">Medicago tribuloides</name>
    <dbReference type="NCBI Taxonomy" id="3880"/>
    <lineage>
        <taxon>Eukaryota</taxon>
        <taxon>Viridiplantae</taxon>
        <taxon>Streptophyta</taxon>
        <taxon>Embryophyta</taxon>
        <taxon>Tracheophyta</taxon>
        <taxon>Spermatophyta</taxon>
        <taxon>Magnoliopsida</taxon>
        <taxon>eudicotyledons</taxon>
        <taxon>Gunneridae</taxon>
        <taxon>Pentapetalae</taxon>
        <taxon>rosids</taxon>
        <taxon>fabids</taxon>
        <taxon>Fabales</taxon>
        <taxon>Fabaceae</taxon>
        <taxon>Papilionoideae</taxon>
        <taxon>50 kb inversion clade</taxon>
        <taxon>NPAAA clade</taxon>
        <taxon>Hologalegina</taxon>
        <taxon>IRL clade</taxon>
        <taxon>Trifolieae</taxon>
        <taxon>Medicago</taxon>
    </lineage>
</organism>
<keyword evidence="2" id="KW-0677">Repeat</keyword>
<dbReference type="InterPro" id="IPR058546">
    <property type="entry name" value="RPS4B/Roq1-like_LRR"/>
</dbReference>
<dbReference type="Gene3D" id="1.10.8.430">
    <property type="entry name" value="Helical domain of apoptotic protease-activating factors"/>
    <property type="match status" value="1"/>
</dbReference>
<reference evidence="7" key="3">
    <citation type="submission" date="2015-04" db="UniProtKB">
        <authorList>
            <consortium name="EnsemblPlants"/>
        </authorList>
    </citation>
    <scope>IDENTIFICATION</scope>
    <source>
        <strain evidence="7">cv. Jemalong A17</strain>
    </source>
</reference>
<accession>A0A072V652</accession>
<evidence type="ECO:0000256" key="1">
    <source>
        <dbReference type="ARBA" id="ARBA00022614"/>
    </source>
</evidence>
<dbReference type="PROSITE" id="PS50104">
    <property type="entry name" value="TIR"/>
    <property type="match status" value="1"/>
</dbReference>
<dbReference type="Gene3D" id="3.40.50.10140">
    <property type="entry name" value="Toll/interleukin-1 receptor homology (TIR) domain"/>
    <property type="match status" value="1"/>
</dbReference>
<dbReference type="InterPro" id="IPR042197">
    <property type="entry name" value="Apaf_helical"/>
</dbReference>
<dbReference type="InterPro" id="IPR000157">
    <property type="entry name" value="TIR_dom"/>
</dbReference>
<keyword evidence="4" id="KW-0520">NAD</keyword>
<dbReference type="InterPro" id="IPR027417">
    <property type="entry name" value="P-loop_NTPase"/>
</dbReference>
<proteinExistence type="predicted"/>
<keyword evidence="1" id="KW-0433">Leucine-rich repeat</keyword>
<evidence type="ECO:0000256" key="2">
    <source>
        <dbReference type="ARBA" id="ARBA00022737"/>
    </source>
</evidence>
<evidence type="ECO:0000313" key="7">
    <source>
        <dbReference type="EnsemblPlants" id="KEH37534"/>
    </source>
</evidence>
<protein>
    <submittedName>
        <fullName evidence="6">Disease resistance protein (TIR-NBS-LRR class)</fullName>
    </submittedName>
</protein>
<name>A0A072V652_MEDTR</name>
<dbReference type="AlphaFoldDB" id="A0A072V652"/>
<evidence type="ECO:0000259" key="5">
    <source>
        <dbReference type="PROSITE" id="PS50104"/>
    </source>
</evidence>
<reference evidence="6 8" key="2">
    <citation type="journal article" date="2014" name="BMC Genomics">
        <title>An improved genome release (version Mt4.0) for the model legume Medicago truncatula.</title>
        <authorList>
            <person name="Tang H."/>
            <person name="Krishnakumar V."/>
            <person name="Bidwell S."/>
            <person name="Rosen B."/>
            <person name="Chan A."/>
            <person name="Zhou S."/>
            <person name="Gentzbittel L."/>
            <person name="Childs K.L."/>
            <person name="Yandell M."/>
            <person name="Gundlach H."/>
            <person name="Mayer K.F."/>
            <person name="Schwartz D.C."/>
            <person name="Town C.D."/>
        </authorList>
    </citation>
    <scope>GENOME REANNOTATION</scope>
    <source>
        <strain evidence="6">A17</strain>
        <strain evidence="7 8">cv. Jemalong A17</strain>
    </source>
</reference>
<dbReference type="EMBL" id="CM001218">
    <property type="protein sequence ID" value="KEH37534.1"/>
    <property type="molecule type" value="Genomic_DNA"/>
</dbReference>
<dbReference type="SUPFAM" id="SSF46785">
    <property type="entry name" value="Winged helix' DNA-binding domain"/>
    <property type="match status" value="1"/>
</dbReference>
<evidence type="ECO:0000256" key="4">
    <source>
        <dbReference type="ARBA" id="ARBA00023027"/>
    </source>
</evidence>
<evidence type="ECO:0000313" key="6">
    <source>
        <dbReference type="EMBL" id="KEH37534.1"/>
    </source>
</evidence>
<evidence type="ECO:0000313" key="8">
    <source>
        <dbReference type="Proteomes" id="UP000002051"/>
    </source>
</evidence>
<dbReference type="ExpressionAtlas" id="A0A072V652">
    <property type="expression patterns" value="differential"/>
</dbReference>
<dbReference type="OrthoDB" id="1357022at2759"/>
<dbReference type="EnsemblPlants" id="KEH37534">
    <property type="protein sequence ID" value="KEH37534"/>
    <property type="gene ID" value="MTR_2g041070"/>
</dbReference>
<reference evidence="6 8" key="1">
    <citation type="journal article" date="2011" name="Nature">
        <title>The Medicago genome provides insight into the evolution of rhizobial symbioses.</title>
        <authorList>
            <person name="Young N.D."/>
            <person name="Debelle F."/>
            <person name="Oldroyd G.E."/>
            <person name="Geurts R."/>
            <person name="Cannon S.B."/>
            <person name="Udvardi M.K."/>
            <person name="Benedito V.A."/>
            <person name="Mayer K.F."/>
            <person name="Gouzy J."/>
            <person name="Schoof H."/>
            <person name="Van de Peer Y."/>
            <person name="Proost S."/>
            <person name="Cook D.R."/>
            <person name="Meyers B.C."/>
            <person name="Spannagl M."/>
            <person name="Cheung F."/>
            <person name="De Mita S."/>
            <person name="Krishnakumar V."/>
            <person name="Gundlach H."/>
            <person name="Zhou S."/>
            <person name="Mudge J."/>
            <person name="Bharti A.K."/>
            <person name="Murray J.D."/>
            <person name="Naoumkina M.A."/>
            <person name="Rosen B."/>
            <person name="Silverstein K.A."/>
            <person name="Tang H."/>
            <person name="Rombauts S."/>
            <person name="Zhao P.X."/>
            <person name="Zhou P."/>
            <person name="Barbe V."/>
            <person name="Bardou P."/>
            <person name="Bechner M."/>
            <person name="Bellec A."/>
            <person name="Berger A."/>
            <person name="Berges H."/>
            <person name="Bidwell S."/>
            <person name="Bisseling T."/>
            <person name="Choisne N."/>
            <person name="Couloux A."/>
            <person name="Denny R."/>
            <person name="Deshpande S."/>
            <person name="Dai X."/>
            <person name="Doyle J.J."/>
            <person name="Dudez A.M."/>
            <person name="Farmer A.D."/>
            <person name="Fouteau S."/>
            <person name="Franken C."/>
            <person name="Gibelin C."/>
            <person name="Gish J."/>
            <person name="Goldstein S."/>
            <person name="Gonzalez A.J."/>
            <person name="Green P.J."/>
            <person name="Hallab A."/>
            <person name="Hartog M."/>
            <person name="Hua A."/>
            <person name="Humphray S.J."/>
            <person name="Jeong D.H."/>
            <person name="Jing Y."/>
            <person name="Jocker A."/>
            <person name="Kenton S.M."/>
            <person name="Kim D.J."/>
            <person name="Klee K."/>
            <person name="Lai H."/>
            <person name="Lang C."/>
            <person name="Lin S."/>
            <person name="Macmil S.L."/>
            <person name="Magdelenat G."/>
            <person name="Matthews L."/>
            <person name="McCorrison J."/>
            <person name="Monaghan E.L."/>
            <person name="Mun J.H."/>
            <person name="Najar F.Z."/>
            <person name="Nicholson C."/>
            <person name="Noirot C."/>
            <person name="O'Bleness M."/>
            <person name="Paule C.R."/>
            <person name="Poulain J."/>
            <person name="Prion F."/>
            <person name="Qin B."/>
            <person name="Qu C."/>
            <person name="Retzel E.F."/>
            <person name="Riddle C."/>
            <person name="Sallet E."/>
            <person name="Samain S."/>
            <person name="Samson N."/>
            <person name="Sanders I."/>
            <person name="Saurat O."/>
            <person name="Scarpelli C."/>
            <person name="Schiex T."/>
            <person name="Segurens B."/>
            <person name="Severin A.J."/>
            <person name="Sherrier D.J."/>
            <person name="Shi R."/>
            <person name="Sims S."/>
            <person name="Singer S.R."/>
            <person name="Sinharoy S."/>
            <person name="Sterck L."/>
            <person name="Viollet A."/>
            <person name="Wang B.B."/>
            <person name="Wang K."/>
            <person name="Wang M."/>
            <person name="Wang X."/>
            <person name="Warfsmann J."/>
            <person name="Weissenbach J."/>
            <person name="White D.D."/>
            <person name="White J.D."/>
            <person name="Wiley G.B."/>
            <person name="Wincker P."/>
            <person name="Xing Y."/>
            <person name="Yang L."/>
            <person name="Yao Z."/>
            <person name="Ying F."/>
            <person name="Zhai J."/>
            <person name="Zhou L."/>
            <person name="Zuber A."/>
            <person name="Denarie J."/>
            <person name="Dixon R.A."/>
            <person name="May G.D."/>
            <person name="Schwartz D.C."/>
            <person name="Rogers J."/>
            <person name="Quetier F."/>
            <person name="Town C.D."/>
            <person name="Roe B.A."/>
        </authorList>
    </citation>
    <scope>NUCLEOTIDE SEQUENCE [LARGE SCALE GENOMIC DNA]</scope>
    <source>
        <strain evidence="6">A17</strain>
        <strain evidence="7 8">cv. Jemalong A17</strain>
    </source>
</reference>
<dbReference type="InterPro" id="IPR032675">
    <property type="entry name" value="LRR_dom_sf"/>
</dbReference>
<dbReference type="SUPFAM" id="SSF52540">
    <property type="entry name" value="P-loop containing nucleoside triphosphate hydrolases"/>
    <property type="match status" value="1"/>
</dbReference>
<dbReference type="GO" id="GO:0007165">
    <property type="term" value="P:signal transduction"/>
    <property type="evidence" value="ECO:0007669"/>
    <property type="project" value="InterPro"/>
</dbReference>
<dbReference type="Pfam" id="PF01582">
    <property type="entry name" value="TIR"/>
    <property type="match status" value="1"/>
</dbReference>
<dbReference type="InterPro" id="IPR036390">
    <property type="entry name" value="WH_DNA-bd_sf"/>
</dbReference>
<dbReference type="SMART" id="SM00255">
    <property type="entry name" value="TIR"/>
    <property type="match status" value="1"/>
</dbReference>
<dbReference type="SUPFAM" id="SSF52058">
    <property type="entry name" value="L domain-like"/>
    <property type="match status" value="1"/>
</dbReference>
<dbReference type="GO" id="GO:0043531">
    <property type="term" value="F:ADP binding"/>
    <property type="evidence" value="ECO:0007669"/>
    <property type="project" value="InterPro"/>
</dbReference>
<dbReference type="PANTHER" id="PTHR11017">
    <property type="entry name" value="LEUCINE-RICH REPEAT-CONTAINING PROTEIN"/>
    <property type="match status" value="1"/>
</dbReference>
<dbReference type="InterPro" id="IPR002182">
    <property type="entry name" value="NB-ARC"/>
</dbReference>
<dbReference type="PRINTS" id="PR00364">
    <property type="entry name" value="DISEASERSIST"/>
</dbReference>
<dbReference type="InterPro" id="IPR058192">
    <property type="entry name" value="WHD_ROQ1-like"/>
</dbReference>
<keyword evidence="3" id="KW-0611">Plant defense</keyword>
<evidence type="ECO:0000256" key="3">
    <source>
        <dbReference type="ARBA" id="ARBA00022821"/>
    </source>
</evidence>
<dbReference type="Pfam" id="PF23286">
    <property type="entry name" value="LRR_13"/>
    <property type="match status" value="1"/>
</dbReference>
<keyword evidence="8" id="KW-1185">Reference proteome</keyword>
<dbReference type="PANTHER" id="PTHR11017:SF219">
    <property type="entry name" value="ARCHAEAL ATPASE"/>
    <property type="match status" value="1"/>
</dbReference>
<feature type="domain" description="TIR" evidence="5">
    <location>
        <begin position="16"/>
        <end position="187"/>
    </location>
</feature>
<dbReference type="Gene3D" id="3.40.50.300">
    <property type="entry name" value="P-loop containing nucleotide triphosphate hydrolases"/>
    <property type="match status" value="1"/>
</dbReference>
<dbReference type="GO" id="GO:0006952">
    <property type="term" value="P:defense response"/>
    <property type="evidence" value="ECO:0007669"/>
    <property type="project" value="UniProtKB-KW"/>
</dbReference>
<dbReference type="Gene3D" id="3.80.10.10">
    <property type="entry name" value="Ribonuclease Inhibitor"/>
    <property type="match status" value="2"/>
</dbReference>
<dbReference type="FunFam" id="3.40.50.10140:FF:000007">
    <property type="entry name" value="Disease resistance protein (TIR-NBS-LRR class)"/>
    <property type="match status" value="1"/>
</dbReference>
<sequence>MAMQSPSSSSSLSYGFSFDVFISFRGTDTRYGFTGNLYKALSDKGIRTFIDDKELQRGDEITPSLLKSIEDSRIAIIVFSKDYASSSFCLDELVHIIQCSNEKGTTVIPVFYGTEPSQVRHQNDSYGEALAKHEEGFQNSKENMERLLKWKKALNQAANLSGHHFNQGNEYERDFIEKIVTDTSNKINHVPLHVADYLIGLKSRISEVNSLLDLEYNDGVCIIGILGTGGMGKTTLAQAVYNLVANQFQCKCFLHNVRENSVKHGLEYLQEQLLSKSIGFVTKFGHVNEGIPIIKQRLCQKKVLLILDDIDKLKQLQVLVGEPGWLGRGSRVIITTRDKHLLTCHGIKTIYEVDGLNEEEALELLRWKAFKGNEIDSSYNYILNRVVKYAAGLPLALEVVGSNLFGKCLADWKCALDKYERIPPEDIQNILKISFDALDEEQKSVFLDIACCFKEHVLAYVEEMLHGHYGHCIKSHLEVLVDKSLIKINTKYYWGSHDVYVTVHDLIEDMGKEIVRQESPKEPGERSRLWCYNDIVHVLQENTGTSKIEMIYTNFDSMKSVTVWNGKAFKKMKKLKTLIIENDHFSEGPKYLPNSLRVLKWKGCPSKSLSSCFSNKKFENMKVLTFNRCQYLMKIPDVSGLQSLKEFSFEECNNLITIHDSIGYLNKLEILNAQGCSKLESFPPLQLASLKKLELSRCRNLKSFPELLCKMTKIEHIWLADSSIGELPFSFQNLSAVYALTIYDCKILRLSSDIFMMPNLSDINASGCCGLLLPKHNDIISSTMSSNVDYLELVDCNLSDECLPLVLKWCANVKHLDLSKNNFKNFPKCLNECHLLRVLKLDGCEYLEEIKGIPPNLEKISAIECKSLISSSRRILLSQNLHEAGCTEICFPTGTEGIPDWFEHQSRGHTISFWFRKEIPSITSIIIIVGDNQFSLRVNLFVKGNKYTFSKYFGCSLFNVRSVHTHLFDLKLEENIKRWLFDQWNLVSEKAPLKNEWIRVELNLESSRNSNLSTQMGIHVFNKKTSTKEDVILTDPCRKRKFDEYLNASSPQFVEEVMWDKELNLRTNIYPILWQESRLVFSRIQLPCSGLDVMSKVLKNGPLPRKRPQQKGIGSEHYRFSPFLLSEQKSRRNTVTAAKNSRS</sequence>